<organism evidence="1 2">
    <name type="scientific">Nitrosospira multiformis</name>
    <dbReference type="NCBI Taxonomy" id="1231"/>
    <lineage>
        <taxon>Bacteria</taxon>
        <taxon>Pseudomonadati</taxon>
        <taxon>Pseudomonadota</taxon>
        <taxon>Betaproteobacteria</taxon>
        <taxon>Nitrosomonadales</taxon>
        <taxon>Nitrosomonadaceae</taxon>
        <taxon>Nitrosospira</taxon>
    </lineage>
</organism>
<evidence type="ECO:0000313" key="2">
    <source>
        <dbReference type="Proteomes" id="UP000183898"/>
    </source>
</evidence>
<dbReference type="AlphaFoldDB" id="A0A1H8DSW8"/>
<gene>
    <name evidence="1" type="ORF">SAMN05216404_102350</name>
</gene>
<accession>A0A1H8DSW8</accession>
<dbReference type="RefSeq" id="WP_074744467.1">
    <property type="nucleotide sequence ID" value="NZ_FOCT01000002.1"/>
</dbReference>
<protein>
    <submittedName>
        <fullName evidence="1">Uncharacterized protein</fullName>
    </submittedName>
</protein>
<sequence>MRDIYFRIFTLALAAGFAFTSHSYAGAINVLWYTYADQRSEYRQKISQLAEIVHTLPQADSIEWNLRYWGSSDPAPDLASFDVLVIESGEAFLTGPPMGEAAVPDYTGILDNRVAIEAARGDRTFITASDADFHAIRGDTGNILNTAEDQDHGGRCVPALTSPACWDGALGHLVNAVNWAGSGNGLGIVSFLDGEHPGSFWWAHENSFLRDELYGSIDYSGSDQTPIINSEQSDYSLNCGLTSKGLSNWKNSFHATFRPIDGYTPIIDSSLRPSSAVAIAAIFLPPAPEAESYLMLYPEYLSKECNEGTKDAR</sequence>
<name>A0A1H8DSW8_9PROT</name>
<dbReference type="Proteomes" id="UP000183898">
    <property type="component" value="Unassembled WGS sequence"/>
</dbReference>
<proteinExistence type="predicted"/>
<evidence type="ECO:0000313" key="1">
    <source>
        <dbReference type="EMBL" id="SEN09944.1"/>
    </source>
</evidence>
<reference evidence="1 2" key="1">
    <citation type="submission" date="2016-10" db="EMBL/GenBank/DDBJ databases">
        <authorList>
            <person name="de Groot N.N."/>
        </authorList>
    </citation>
    <scope>NUCLEOTIDE SEQUENCE [LARGE SCALE GENOMIC DNA]</scope>
    <source>
        <strain evidence="1 2">Nl18</strain>
    </source>
</reference>
<dbReference type="EMBL" id="FOCT01000002">
    <property type="protein sequence ID" value="SEN09944.1"/>
    <property type="molecule type" value="Genomic_DNA"/>
</dbReference>